<dbReference type="OrthoDB" id="361417at2759"/>
<evidence type="ECO:0000313" key="2">
    <source>
        <dbReference type="Proteomes" id="UP000236319"/>
    </source>
</evidence>
<organism evidence="1 2">
    <name type="scientific">Babesia ovata</name>
    <dbReference type="NCBI Taxonomy" id="189622"/>
    <lineage>
        <taxon>Eukaryota</taxon>
        <taxon>Sar</taxon>
        <taxon>Alveolata</taxon>
        <taxon>Apicomplexa</taxon>
        <taxon>Aconoidasida</taxon>
        <taxon>Piroplasmida</taxon>
        <taxon>Babesiidae</taxon>
        <taxon>Babesia</taxon>
    </lineage>
</organism>
<dbReference type="Proteomes" id="UP000236319">
    <property type="component" value="Unassembled WGS sequence"/>
</dbReference>
<dbReference type="RefSeq" id="XP_028865534.1">
    <property type="nucleotide sequence ID" value="XM_029009701.1"/>
</dbReference>
<reference evidence="1 2" key="1">
    <citation type="journal article" date="2017" name="BMC Genomics">
        <title>Whole-genome assembly of Babesia ovata and comparative genomics between closely related pathogens.</title>
        <authorList>
            <person name="Yamagishi J."/>
            <person name="Asada M."/>
            <person name="Hakimi H."/>
            <person name="Tanaka T.Q."/>
            <person name="Sugimoto C."/>
            <person name="Kawazu S."/>
        </authorList>
    </citation>
    <scope>NUCLEOTIDE SEQUENCE [LARGE SCALE GENOMIC DNA]</scope>
    <source>
        <strain evidence="1 2">Miyake</strain>
    </source>
</reference>
<accession>A0A2H6K8H3</accession>
<dbReference type="GeneID" id="39873061"/>
<dbReference type="AlphaFoldDB" id="A0A2H6K8H3"/>
<sequence>MVYTHFGRITKQWCGSTHLRIGSRGQPRPNKGFSVKQFATVGSALECCRWWKFLRRGTLARILNLQSPSAEASDPVTSTHIHNVEKGRAKLSDDQLSVLSSYLGVSFQPRKAPRYRRI</sequence>
<protein>
    <submittedName>
        <fullName evidence="1">Uncharacterized protein</fullName>
    </submittedName>
</protein>
<dbReference type="EMBL" id="BDSA01000001">
    <property type="protein sequence ID" value="GBE59291.1"/>
    <property type="molecule type" value="Genomic_DNA"/>
</dbReference>
<evidence type="ECO:0000313" key="1">
    <source>
        <dbReference type="EMBL" id="GBE59291.1"/>
    </source>
</evidence>
<keyword evidence="2" id="KW-1185">Reference proteome</keyword>
<proteinExistence type="predicted"/>
<name>A0A2H6K8H3_9APIC</name>
<gene>
    <name evidence="1" type="ORF">BOVATA_007840</name>
</gene>
<comment type="caution">
    <text evidence="1">The sequence shown here is derived from an EMBL/GenBank/DDBJ whole genome shotgun (WGS) entry which is preliminary data.</text>
</comment>
<dbReference type="VEuPathDB" id="PiroplasmaDB:BOVATA_007840"/>